<organism evidence="1 2">
    <name type="scientific">Vaccinium darrowii</name>
    <dbReference type="NCBI Taxonomy" id="229202"/>
    <lineage>
        <taxon>Eukaryota</taxon>
        <taxon>Viridiplantae</taxon>
        <taxon>Streptophyta</taxon>
        <taxon>Embryophyta</taxon>
        <taxon>Tracheophyta</taxon>
        <taxon>Spermatophyta</taxon>
        <taxon>Magnoliopsida</taxon>
        <taxon>eudicotyledons</taxon>
        <taxon>Gunneridae</taxon>
        <taxon>Pentapetalae</taxon>
        <taxon>asterids</taxon>
        <taxon>Ericales</taxon>
        <taxon>Ericaceae</taxon>
        <taxon>Vaccinioideae</taxon>
        <taxon>Vaccinieae</taxon>
        <taxon>Vaccinium</taxon>
    </lineage>
</organism>
<sequence length="173" mass="19604">MAPSFLSDLIKRQRTEADNYQEDVILNVEIKYADGLDPDNMGPNAEMRTYQVIGWTETGAEFATPVVEGLPTGAEFATRVVEGLPDPQWRRIFSMRLRRNTRYLYLEVFRTGSKFEGTSKRRVSVGRTRVLLPTVANKTKGGRLGLVRSKGLGIVAEGHIQVAVEITKRERYW</sequence>
<evidence type="ECO:0000313" key="2">
    <source>
        <dbReference type="Proteomes" id="UP000828048"/>
    </source>
</evidence>
<protein>
    <submittedName>
        <fullName evidence="1">Uncharacterized protein</fullName>
    </submittedName>
</protein>
<dbReference type="EMBL" id="CM037161">
    <property type="protein sequence ID" value="KAH7855601.1"/>
    <property type="molecule type" value="Genomic_DNA"/>
</dbReference>
<keyword evidence="2" id="KW-1185">Reference proteome</keyword>
<dbReference type="Proteomes" id="UP000828048">
    <property type="component" value="Chromosome 11"/>
</dbReference>
<evidence type="ECO:0000313" key="1">
    <source>
        <dbReference type="EMBL" id="KAH7855601.1"/>
    </source>
</evidence>
<proteinExistence type="predicted"/>
<gene>
    <name evidence="1" type="ORF">Vadar_026667</name>
</gene>
<name>A0ACB7YQG0_9ERIC</name>
<accession>A0ACB7YQG0</accession>
<reference evidence="1 2" key="1">
    <citation type="journal article" date="2021" name="Hortic Res">
        <title>High-quality reference genome and annotation aids understanding of berry development for evergreen blueberry (Vaccinium darrowii).</title>
        <authorList>
            <person name="Yu J."/>
            <person name="Hulse-Kemp A.M."/>
            <person name="Babiker E."/>
            <person name="Staton M."/>
        </authorList>
    </citation>
    <scope>NUCLEOTIDE SEQUENCE [LARGE SCALE GENOMIC DNA]</scope>
    <source>
        <strain evidence="2">cv. NJ 8807/NJ 8810</strain>
        <tissue evidence="1">Young leaf</tissue>
    </source>
</reference>
<comment type="caution">
    <text evidence="1">The sequence shown here is derived from an EMBL/GenBank/DDBJ whole genome shotgun (WGS) entry which is preliminary data.</text>
</comment>